<keyword evidence="7" id="KW-0030">Aminoacyl-tRNA synthetase</keyword>
<dbReference type="InterPro" id="IPR002301">
    <property type="entry name" value="Ile-tRNA-ligase"/>
</dbReference>
<dbReference type="EC" id="6.1.1.5" evidence="2"/>
<dbReference type="PRINTS" id="PR00984">
    <property type="entry name" value="TRNASYNTHILE"/>
</dbReference>
<keyword evidence="5" id="KW-0067">ATP-binding</keyword>
<dbReference type="Gene3D" id="3.40.50.620">
    <property type="entry name" value="HUPs"/>
    <property type="match status" value="1"/>
</dbReference>
<evidence type="ECO:0000256" key="8">
    <source>
        <dbReference type="ARBA" id="ARBA00032665"/>
    </source>
</evidence>
<evidence type="ECO:0000259" key="9">
    <source>
        <dbReference type="Pfam" id="PF00133"/>
    </source>
</evidence>
<evidence type="ECO:0000313" key="12">
    <source>
        <dbReference type="Proteomes" id="UP000678499"/>
    </source>
</evidence>
<dbReference type="Gene3D" id="3.90.740.10">
    <property type="entry name" value="Valyl/Leucyl/Isoleucyl-tRNA synthetase, editing domain"/>
    <property type="match status" value="1"/>
</dbReference>
<evidence type="ECO:0000256" key="3">
    <source>
        <dbReference type="ARBA" id="ARBA00022598"/>
    </source>
</evidence>
<dbReference type="AlphaFoldDB" id="A0A7R9GJ98"/>
<keyword evidence="3" id="KW-0436">Ligase</keyword>
<dbReference type="InterPro" id="IPR014729">
    <property type="entry name" value="Rossmann-like_a/b/a_fold"/>
</dbReference>
<gene>
    <name evidence="11" type="ORF">NMOB1V02_LOCUS12216</name>
</gene>
<dbReference type="Pfam" id="PF08264">
    <property type="entry name" value="Anticodon_1"/>
    <property type="match status" value="1"/>
</dbReference>
<dbReference type="SUPFAM" id="SSF52374">
    <property type="entry name" value="Nucleotidylyl transferase"/>
    <property type="match status" value="1"/>
</dbReference>
<feature type="domain" description="Methionyl/Valyl/Leucyl/Isoleucyl-tRNA synthetase anticodon-binding" evidence="10">
    <location>
        <begin position="471"/>
        <end position="604"/>
    </location>
</feature>
<evidence type="ECO:0000256" key="1">
    <source>
        <dbReference type="ARBA" id="ARBA00005594"/>
    </source>
</evidence>
<dbReference type="OrthoDB" id="10264412at2759"/>
<reference evidence="11" key="1">
    <citation type="submission" date="2020-11" db="EMBL/GenBank/DDBJ databases">
        <authorList>
            <person name="Tran Van P."/>
        </authorList>
    </citation>
    <scope>NUCLEOTIDE SEQUENCE</scope>
</reference>
<feature type="domain" description="Aminoacyl-tRNA synthetase class Ia" evidence="9">
    <location>
        <begin position="153"/>
        <end position="415"/>
    </location>
</feature>
<name>A0A7R9GJ98_9CRUS</name>
<dbReference type="InterPro" id="IPR013155">
    <property type="entry name" value="M/V/L/I-tRNA-synth_anticd-bd"/>
</dbReference>
<dbReference type="Gene3D" id="1.10.730.20">
    <property type="match status" value="1"/>
</dbReference>
<dbReference type="GO" id="GO:0005524">
    <property type="term" value="F:ATP binding"/>
    <property type="evidence" value="ECO:0007669"/>
    <property type="project" value="UniProtKB-KW"/>
</dbReference>
<dbReference type="CDD" id="cd07960">
    <property type="entry name" value="Anticodon_Ia_Ile_BEm"/>
    <property type="match status" value="1"/>
</dbReference>
<keyword evidence="4" id="KW-0547">Nucleotide-binding</keyword>
<evidence type="ECO:0000256" key="5">
    <source>
        <dbReference type="ARBA" id="ARBA00022840"/>
    </source>
</evidence>
<dbReference type="PANTHER" id="PTHR42765">
    <property type="entry name" value="SOLEUCYL-TRNA SYNTHETASE"/>
    <property type="match status" value="1"/>
</dbReference>
<dbReference type="GO" id="GO:0006428">
    <property type="term" value="P:isoleucyl-tRNA aminoacylation"/>
    <property type="evidence" value="ECO:0007669"/>
    <property type="project" value="InterPro"/>
</dbReference>
<dbReference type="GO" id="GO:0002161">
    <property type="term" value="F:aminoacyl-tRNA deacylase activity"/>
    <property type="evidence" value="ECO:0007669"/>
    <property type="project" value="InterPro"/>
</dbReference>
<keyword evidence="6" id="KW-0648">Protein biosynthesis</keyword>
<dbReference type="InterPro" id="IPR033708">
    <property type="entry name" value="Anticodon_Ile_BEm"/>
</dbReference>
<accession>A0A7R9GJ98</accession>
<dbReference type="SUPFAM" id="SSF50677">
    <property type="entry name" value="ValRS/IleRS/LeuRS editing domain"/>
    <property type="match status" value="1"/>
</dbReference>
<dbReference type="SUPFAM" id="SSF47323">
    <property type="entry name" value="Anticodon-binding domain of a subclass of class I aminoacyl-tRNA synthetases"/>
    <property type="match status" value="1"/>
</dbReference>
<dbReference type="GO" id="GO:0005739">
    <property type="term" value="C:mitochondrion"/>
    <property type="evidence" value="ECO:0007669"/>
    <property type="project" value="TreeGrafter"/>
</dbReference>
<dbReference type="GO" id="GO:0032543">
    <property type="term" value="P:mitochondrial translation"/>
    <property type="evidence" value="ECO:0007669"/>
    <property type="project" value="TreeGrafter"/>
</dbReference>
<dbReference type="Proteomes" id="UP000678499">
    <property type="component" value="Unassembled WGS sequence"/>
</dbReference>
<dbReference type="Pfam" id="PF00133">
    <property type="entry name" value="tRNA-synt_1"/>
    <property type="match status" value="1"/>
</dbReference>
<protein>
    <recommendedName>
        <fullName evidence="2">isoleucine--tRNA ligase</fullName>
        <ecNumber evidence="2">6.1.1.5</ecNumber>
    </recommendedName>
    <alternativeName>
        <fullName evidence="8">Isoleucyl-tRNA synthetase</fullName>
    </alternativeName>
</protein>
<evidence type="ECO:0000256" key="7">
    <source>
        <dbReference type="ARBA" id="ARBA00023146"/>
    </source>
</evidence>
<evidence type="ECO:0000256" key="4">
    <source>
        <dbReference type="ARBA" id="ARBA00022741"/>
    </source>
</evidence>
<evidence type="ECO:0000259" key="10">
    <source>
        <dbReference type="Pfam" id="PF08264"/>
    </source>
</evidence>
<sequence length="725" mass="81174">MVAKFGNKAIFAIVWTTTPWTLPGNEAVAFKEDADYVFLVDSSKEKSIYVAGAENVEEISEQTGINFEIIPGLILKGRDFVGCKYSPPLKRSGLRSFLAADHVTSDKGTGFVHTAPAHGHDDFLVALKHSLPLECYVNEEGEFVPECPVQELLAKKVLGGEADDVVLNLLGDDVLKVGKLTHSYPYDWRSKTPIIIRASQQWFFDTQKVRSQALEVLDEIQVRPRNQEQGMKAQLKSRPYWCISRQRCWGVPIPALYSKTTGEAFVSRDITESIKSAIDTFGLDAWWQLEASKFAPSSLLKKSPDVALGRDILDIWFDSGVSWACHSKEQTEKRADVYLEGVDQFGGWFQSSLLTSVAMRNVAPYKKLLVHGFVVDETGRKMSKSLGNVVDSKSILKGRKGEAAYGIDVLRWWAVNYGCDESRIRIGAGILAEVDKDLDKSRNVLKFLLGTLNDFHPDEITLTYEELKVVDKYLLHLVADFEQRCLRLYDEWMVDRVANLSSQFLQDAVSACVHWMKDRLYCENEDSASRVSAQFSIYQALFRFLQIIGPIVPHMAEEAWSFLPPSSNLSGRLFKSVLKPLPTQWYNEEVLKAIETAEEVRRLATNISGHIPLMQQDVNIFAGDDVGRKLSILQKEEASSFSDLCEVLQAAKCCLVINGKCEEQFGEVPGAAKGEGFIVHVKLAKTSRCPRCRKYCAEEVGLLCSRCSSVVSKIGGSVREKHSGY</sequence>
<dbReference type="InterPro" id="IPR050081">
    <property type="entry name" value="Ile-tRNA_ligase"/>
</dbReference>
<evidence type="ECO:0000313" key="11">
    <source>
        <dbReference type="EMBL" id="CAD7284611.1"/>
    </source>
</evidence>
<evidence type="ECO:0000256" key="6">
    <source>
        <dbReference type="ARBA" id="ARBA00022917"/>
    </source>
</evidence>
<dbReference type="GO" id="GO:0004822">
    <property type="term" value="F:isoleucine-tRNA ligase activity"/>
    <property type="evidence" value="ECO:0007669"/>
    <property type="project" value="UniProtKB-EC"/>
</dbReference>
<dbReference type="InterPro" id="IPR009008">
    <property type="entry name" value="Val/Leu/Ile-tRNA-synth_edit"/>
</dbReference>
<evidence type="ECO:0000256" key="2">
    <source>
        <dbReference type="ARBA" id="ARBA00013165"/>
    </source>
</evidence>
<dbReference type="InterPro" id="IPR002300">
    <property type="entry name" value="aa-tRNA-synth_Ia"/>
</dbReference>
<dbReference type="EMBL" id="CAJPEX010008943">
    <property type="protein sequence ID" value="CAG0924763.1"/>
    <property type="molecule type" value="Genomic_DNA"/>
</dbReference>
<comment type="similarity">
    <text evidence="1">Belongs to the class-I aminoacyl-tRNA synthetase family.</text>
</comment>
<keyword evidence="12" id="KW-1185">Reference proteome</keyword>
<organism evidence="11">
    <name type="scientific">Notodromas monacha</name>
    <dbReference type="NCBI Taxonomy" id="399045"/>
    <lineage>
        <taxon>Eukaryota</taxon>
        <taxon>Metazoa</taxon>
        <taxon>Ecdysozoa</taxon>
        <taxon>Arthropoda</taxon>
        <taxon>Crustacea</taxon>
        <taxon>Oligostraca</taxon>
        <taxon>Ostracoda</taxon>
        <taxon>Podocopa</taxon>
        <taxon>Podocopida</taxon>
        <taxon>Cypridocopina</taxon>
        <taxon>Cypridoidea</taxon>
        <taxon>Cyprididae</taxon>
        <taxon>Notodromas</taxon>
    </lineage>
</organism>
<dbReference type="PANTHER" id="PTHR42765:SF1">
    <property type="entry name" value="ISOLEUCINE--TRNA LIGASE, MITOCHONDRIAL"/>
    <property type="match status" value="1"/>
</dbReference>
<proteinExistence type="inferred from homology"/>
<dbReference type="GO" id="GO:0000049">
    <property type="term" value="F:tRNA binding"/>
    <property type="evidence" value="ECO:0007669"/>
    <property type="project" value="InterPro"/>
</dbReference>
<dbReference type="InterPro" id="IPR009080">
    <property type="entry name" value="tRNAsynth_Ia_anticodon-bd"/>
</dbReference>
<dbReference type="EMBL" id="OA890980">
    <property type="protein sequence ID" value="CAD7284611.1"/>
    <property type="molecule type" value="Genomic_DNA"/>
</dbReference>